<dbReference type="OrthoDB" id="1297858at2759"/>
<sequence length="188" mass="21641">MIAPRQLTISWGDNAYFRQWRRHPDSRFSEVAYLVSVRGLDIRGRIGTEMLSPKTDYAAYLVFKLKNVSNGLESANAIIRFVNYESDTETENQANTVKLATWTQNRRNFGGDNNQQIIASGKIPKMRDDGWLEVELGYFNSKKGDDGPVEARLIEIKRLHYKAGLFVEGIEFRPKIIEYKLSETDPEF</sequence>
<dbReference type="Proteomes" id="UP001152561">
    <property type="component" value="Unassembled WGS sequence"/>
</dbReference>
<gene>
    <name evidence="1" type="ORF">K7X08_027397</name>
</gene>
<evidence type="ECO:0000313" key="1">
    <source>
        <dbReference type="EMBL" id="KAJ8561207.1"/>
    </source>
</evidence>
<dbReference type="PANTHER" id="PTHR32278:SF81">
    <property type="entry name" value="F-BOX FAMILY PROTEIN"/>
    <property type="match status" value="1"/>
</dbReference>
<dbReference type="InterPro" id="IPR025886">
    <property type="entry name" value="PP2-like"/>
</dbReference>
<evidence type="ECO:0000313" key="2">
    <source>
        <dbReference type="Proteomes" id="UP001152561"/>
    </source>
</evidence>
<reference evidence="2" key="1">
    <citation type="journal article" date="2023" name="Proc. Natl. Acad. Sci. U.S.A.">
        <title>Genomic and structural basis for evolution of tropane alkaloid biosynthesis.</title>
        <authorList>
            <person name="Wanga Y.-J."/>
            <person name="Taina T."/>
            <person name="Yua J.-Y."/>
            <person name="Lia J."/>
            <person name="Xua B."/>
            <person name="Chenc J."/>
            <person name="D'Auriad J.C."/>
            <person name="Huanga J.-P."/>
            <person name="Huanga S.-X."/>
        </authorList>
    </citation>
    <scope>NUCLEOTIDE SEQUENCE [LARGE SCALE GENOMIC DNA]</scope>
    <source>
        <strain evidence="2">cv. KIB-2019</strain>
    </source>
</reference>
<comment type="caution">
    <text evidence="1">The sequence shown here is derived from an EMBL/GenBank/DDBJ whole genome shotgun (WGS) entry which is preliminary data.</text>
</comment>
<organism evidence="1 2">
    <name type="scientific">Anisodus acutangulus</name>
    <dbReference type="NCBI Taxonomy" id="402998"/>
    <lineage>
        <taxon>Eukaryota</taxon>
        <taxon>Viridiplantae</taxon>
        <taxon>Streptophyta</taxon>
        <taxon>Embryophyta</taxon>
        <taxon>Tracheophyta</taxon>
        <taxon>Spermatophyta</taxon>
        <taxon>Magnoliopsida</taxon>
        <taxon>eudicotyledons</taxon>
        <taxon>Gunneridae</taxon>
        <taxon>Pentapetalae</taxon>
        <taxon>asterids</taxon>
        <taxon>lamiids</taxon>
        <taxon>Solanales</taxon>
        <taxon>Solanaceae</taxon>
        <taxon>Solanoideae</taxon>
        <taxon>Hyoscyameae</taxon>
        <taxon>Anisodus</taxon>
    </lineage>
</organism>
<protein>
    <submittedName>
        <fullName evidence="1">Uncharacterized protein</fullName>
    </submittedName>
</protein>
<name>A0A9Q1RKJ1_9SOLA</name>
<accession>A0A9Q1RKJ1</accession>
<dbReference type="PANTHER" id="PTHR32278">
    <property type="entry name" value="F-BOX DOMAIN-CONTAINING PROTEIN"/>
    <property type="match status" value="1"/>
</dbReference>
<dbReference type="EMBL" id="JAJAGQ010000006">
    <property type="protein sequence ID" value="KAJ8561207.1"/>
    <property type="molecule type" value="Genomic_DNA"/>
</dbReference>
<dbReference type="Pfam" id="PF14299">
    <property type="entry name" value="PP2"/>
    <property type="match status" value="1"/>
</dbReference>
<keyword evidence="2" id="KW-1185">Reference proteome</keyword>
<dbReference type="AlphaFoldDB" id="A0A9Q1RKJ1"/>
<proteinExistence type="predicted"/>